<accession>A0ABT6H804</accession>
<keyword evidence="2" id="KW-1185">Reference proteome</keyword>
<sequence length="137" mass="16016">MKMCKVCRKKPRLGRRVNNEGILFCSDDCYEAFEDSPNDMDHPYIDDYDAVRFEYMEWTGRYEQKLMSAAGRNLQAVKEELVEGIESVIEEFRDYVSLEGTDGVFSAEIYEYLQELENLTVVIERWTPGKRSKKATS</sequence>
<dbReference type="EMBL" id="JARULN010000026">
    <property type="protein sequence ID" value="MDG5755383.1"/>
    <property type="molecule type" value="Genomic_DNA"/>
</dbReference>
<dbReference type="Proteomes" id="UP001218246">
    <property type="component" value="Unassembled WGS sequence"/>
</dbReference>
<evidence type="ECO:0008006" key="3">
    <source>
        <dbReference type="Google" id="ProtNLM"/>
    </source>
</evidence>
<gene>
    <name evidence="1" type="ORF">P6P90_15885</name>
</gene>
<evidence type="ECO:0000313" key="2">
    <source>
        <dbReference type="Proteomes" id="UP001218246"/>
    </source>
</evidence>
<dbReference type="RefSeq" id="WP_124565896.1">
    <property type="nucleotide sequence ID" value="NZ_JARRRY010000025.1"/>
</dbReference>
<reference evidence="1 2" key="1">
    <citation type="submission" date="2023-04" db="EMBL/GenBank/DDBJ databases">
        <title>Ectobacillus antri isolated from activated sludge.</title>
        <authorList>
            <person name="Yan P."/>
            <person name="Liu X."/>
        </authorList>
    </citation>
    <scope>NUCLEOTIDE SEQUENCE [LARGE SCALE GENOMIC DNA]</scope>
    <source>
        <strain evidence="1 2">C18H</strain>
    </source>
</reference>
<proteinExistence type="predicted"/>
<organism evidence="1 2">
    <name type="scientific">Ectobacillus antri</name>
    <dbReference type="NCBI Taxonomy" id="2486280"/>
    <lineage>
        <taxon>Bacteria</taxon>
        <taxon>Bacillati</taxon>
        <taxon>Bacillota</taxon>
        <taxon>Bacilli</taxon>
        <taxon>Bacillales</taxon>
        <taxon>Bacillaceae</taxon>
        <taxon>Ectobacillus</taxon>
    </lineage>
</organism>
<name>A0ABT6H804_9BACI</name>
<protein>
    <recommendedName>
        <fullName evidence="3">TRASH domain-containing protein</fullName>
    </recommendedName>
</protein>
<comment type="caution">
    <text evidence="1">The sequence shown here is derived from an EMBL/GenBank/DDBJ whole genome shotgun (WGS) entry which is preliminary data.</text>
</comment>
<evidence type="ECO:0000313" key="1">
    <source>
        <dbReference type="EMBL" id="MDG5755383.1"/>
    </source>
</evidence>